<name>A0A438K4Z6_VITVI</name>
<sequence length="1263" mass="142437">MSSQKFEVEKFNGSNDFTLWKLKMKALLVQQKAHSAILLSLADEVLREVADETTAVGLWRKLESKYQKKSLTNRLYQKRRLHTLKMSEDTMMYGRDSISINDVKDALQSKELQKLVSGSGEGSVETGLTVSRGRSMERNGGGHSKSRSKSKAEMRCFHCKEKGHFRKNCPQRQKGIGQGSNGNAQVVVAQKYSEKQDSSDEGEGGDVLTVSTSSSAESWILDTGASYHMAYSRDLFTTFKEWNGSVKLGDDGELGVKGSGSVQIKMYDGLVRTLNAWYVPGLRKNLISVGTLDKNGYTFSGSGGVLRVSKGALVVMKGRLQHGIYTLMGSSVLGRRLCQAPWLLILLLSGAETGKLKFCETCVMGKQRRVKFSMGSHTTNGVLEYIHSDLWGPSPVESHSGCRYYVTFIDDFSRKVWVYFLKAKDEVFGKFKEWKTMVEKRTGKVVKTLRTDNGLEFCNKDFDEFCRKEGIVRHRTRARCMRIDAGLSKKFWAEAVNTAAYLVNRSPSTAIDFKTPQELEPRAMKCIFLGYATGVKGYRLWCTEDRTPKFIISRDVTFDESAMFGQRKEFGDLAGTSKTDLGANQKVEFEVDAPMENGVDDTSEEQPVIDQNDSQMAEEIGREEPRSYKEAMESKDSKKWLSSMDDEMASLRKNQTWELVPLPEGVKPVDCKWLFKIKDGISEDEPPKYKSRLVAKGFSQKEGIDYNEVFSPVVKHKSIRVLLAMVSVFNLELDQLDVKTAFLHGNLEEEIYMRQPEGFVDSEKSDHVCFLKKSLYGLKQSPRQWYKRFDAFMVSHEFMRNQYDSCVYFKTLPDGSFIYLLLYVDDMLIAAKNRAEINKLKQLLSSEFEMKDLGAAKKILGMEIGETEMQACLYVSQQKYIEKLMQAFHMDHSKPVSTPLAQHFKFDHSTLPSTDEEVEYMKSVPYSSVVGSLMYVMVCTRPDLAFAVSVVSRFMSNPGKAHWEAVKWIMRYLKGSSSVCLVYGNGDVSSGLVGFTDSDHGGDLMKRRSLTCYIFTLFGCAISWRASLQPTVALSTTEAEYMSLTEGVKEVKVLCVLAKNPVYHERTKHIDVRLNFIRDVIEEKLFSIEKVCPNGAHVLLLLLPKENIAFTPVEASMPSLPVQLGTPRIFSFPTEITCGIMTNKHGGHEEIGQEVVARRRAVVHREWKTNEWECTAERVRESGEGSVHVHGTRRTGLLGVMGGYTCVVSIVIVMEGGEVQWVRTVERWHDGGASCRQCMHMGIMEDGHGRMGVMDKGENMGMR</sequence>
<dbReference type="SUPFAM" id="SSF56672">
    <property type="entry name" value="DNA/RNA polymerases"/>
    <property type="match status" value="1"/>
</dbReference>
<dbReference type="InterPro" id="IPR036875">
    <property type="entry name" value="Znf_CCHC_sf"/>
</dbReference>
<dbReference type="InterPro" id="IPR054722">
    <property type="entry name" value="PolX-like_BBD"/>
</dbReference>
<protein>
    <submittedName>
        <fullName evidence="9">Retrovirus-related Pol polyprotein from transposon TNT 1-94</fullName>
    </submittedName>
</protein>
<dbReference type="InterPro" id="IPR036397">
    <property type="entry name" value="RNaseH_sf"/>
</dbReference>
<dbReference type="GO" id="GO:0015074">
    <property type="term" value="P:DNA integration"/>
    <property type="evidence" value="ECO:0007669"/>
    <property type="project" value="InterPro"/>
</dbReference>
<reference evidence="9 10" key="1">
    <citation type="journal article" date="2018" name="PLoS Genet.">
        <title>Population sequencing reveals clonal diversity and ancestral inbreeding in the grapevine cultivar Chardonnay.</title>
        <authorList>
            <person name="Roach M.J."/>
            <person name="Johnson D.L."/>
            <person name="Bohlmann J."/>
            <person name="van Vuuren H.J."/>
            <person name="Jones S.J."/>
            <person name="Pretorius I.S."/>
            <person name="Schmidt S.A."/>
            <person name="Borneman A.R."/>
        </authorList>
    </citation>
    <scope>NUCLEOTIDE SEQUENCE [LARGE SCALE GENOMIC DNA]</scope>
    <source>
        <strain evidence="10">cv. Chardonnay</strain>
        <tissue evidence="9">Leaf</tissue>
    </source>
</reference>
<evidence type="ECO:0000256" key="2">
    <source>
        <dbReference type="ARBA" id="ARBA00022723"/>
    </source>
</evidence>
<dbReference type="PROSITE" id="PS50994">
    <property type="entry name" value="INTEGRASE"/>
    <property type="match status" value="1"/>
</dbReference>
<dbReference type="GO" id="GO:0003676">
    <property type="term" value="F:nucleic acid binding"/>
    <property type="evidence" value="ECO:0007669"/>
    <property type="project" value="InterPro"/>
</dbReference>
<keyword evidence="2" id="KW-0479">Metal-binding</keyword>
<dbReference type="PROSITE" id="PS50158">
    <property type="entry name" value="ZF_CCHC"/>
    <property type="match status" value="1"/>
</dbReference>
<dbReference type="InterPro" id="IPR001878">
    <property type="entry name" value="Znf_CCHC"/>
</dbReference>
<evidence type="ECO:0000256" key="1">
    <source>
        <dbReference type="ARBA" id="ARBA00022670"/>
    </source>
</evidence>
<feature type="compositionally biased region" description="Low complexity" evidence="6">
    <location>
        <begin position="118"/>
        <end position="129"/>
    </location>
</feature>
<feature type="domain" description="Integrase catalytic" evidence="8">
    <location>
        <begin position="377"/>
        <end position="471"/>
    </location>
</feature>
<evidence type="ECO:0000313" key="10">
    <source>
        <dbReference type="Proteomes" id="UP000288805"/>
    </source>
</evidence>
<evidence type="ECO:0000259" key="8">
    <source>
        <dbReference type="PROSITE" id="PS50994"/>
    </source>
</evidence>
<accession>A0A438K4Z6</accession>
<dbReference type="PANTHER" id="PTHR42648">
    <property type="entry name" value="TRANSPOSASE, PUTATIVE-RELATED"/>
    <property type="match status" value="1"/>
</dbReference>
<dbReference type="InterPro" id="IPR001584">
    <property type="entry name" value="Integrase_cat-core"/>
</dbReference>
<dbReference type="InterPro" id="IPR043502">
    <property type="entry name" value="DNA/RNA_pol_sf"/>
</dbReference>
<dbReference type="GO" id="GO:0008270">
    <property type="term" value="F:zinc ion binding"/>
    <property type="evidence" value="ECO:0007669"/>
    <property type="project" value="UniProtKB-KW"/>
</dbReference>
<dbReference type="CDD" id="cd09272">
    <property type="entry name" value="RNase_HI_RT_Ty1"/>
    <property type="match status" value="1"/>
</dbReference>
<dbReference type="Gene3D" id="4.10.60.10">
    <property type="entry name" value="Zinc finger, CCHC-type"/>
    <property type="match status" value="1"/>
</dbReference>
<evidence type="ECO:0000256" key="3">
    <source>
        <dbReference type="ARBA" id="ARBA00022750"/>
    </source>
</evidence>
<dbReference type="AlphaFoldDB" id="A0A438K4Z6"/>
<keyword evidence="1" id="KW-0645">Protease</keyword>
<keyword evidence="5" id="KW-0862">Zinc</keyword>
<proteinExistence type="predicted"/>
<dbReference type="Proteomes" id="UP000288805">
    <property type="component" value="Unassembled WGS sequence"/>
</dbReference>
<dbReference type="InterPro" id="IPR057670">
    <property type="entry name" value="SH3_retrovirus"/>
</dbReference>
<keyword evidence="5" id="KW-0863">Zinc-finger</keyword>
<comment type="caution">
    <text evidence="9">The sequence shown here is derived from an EMBL/GenBank/DDBJ whole genome shotgun (WGS) entry which is preliminary data.</text>
</comment>
<dbReference type="SMART" id="SM00343">
    <property type="entry name" value="ZnF_C2HC"/>
    <property type="match status" value="1"/>
</dbReference>
<dbReference type="SUPFAM" id="SSF57756">
    <property type="entry name" value="Retrovirus zinc finger-like domains"/>
    <property type="match status" value="1"/>
</dbReference>
<dbReference type="Pfam" id="PF22936">
    <property type="entry name" value="Pol_BBD"/>
    <property type="match status" value="1"/>
</dbReference>
<evidence type="ECO:0000256" key="4">
    <source>
        <dbReference type="ARBA" id="ARBA00022801"/>
    </source>
</evidence>
<dbReference type="Pfam" id="PF25597">
    <property type="entry name" value="SH3_retrovirus"/>
    <property type="match status" value="1"/>
</dbReference>
<keyword evidence="4" id="KW-0378">Hydrolase</keyword>
<dbReference type="PANTHER" id="PTHR42648:SF28">
    <property type="entry name" value="TRANSPOSON-ENCODED PROTEIN WITH RIBONUCLEASE H-LIKE AND RETROVIRUS ZINC FINGER-LIKE DOMAINS"/>
    <property type="match status" value="1"/>
</dbReference>
<evidence type="ECO:0000256" key="6">
    <source>
        <dbReference type="SAM" id="MobiDB-lite"/>
    </source>
</evidence>
<dbReference type="InterPro" id="IPR039537">
    <property type="entry name" value="Retrotran_Ty1/copia-like"/>
</dbReference>
<organism evidence="9 10">
    <name type="scientific">Vitis vinifera</name>
    <name type="common">Grape</name>
    <dbReference type="NCBI Taxonomy" id="29760"/>
    <lineage>
        <taxon>Eukaryota</taxon>
        <taxon>Viridiplantae</taxon>
        <taxon>Streptophyta</taxon>
        <taxon>Embryophyta</taxon>
        <taxon>Tracheophyta</taxon>
        <taxon>Spermatophyta</taxon>
        <taxon>Magnoliopsida</taxon>
        <taxon>eudicotyledons</taxon>
        <taxon>Gunneridae</taxon>
        <taxon>Pentapetalae</taxon>
        <taxon>rosids</taxon>
        <taxon>Vitales</taxon>
        <taxon>Vitaceae</taxon>
        <taxon>Viteae</taxon>
        <taxon>Vitis</taxon>
    </lineage>
</organism>
<keyword evidence="3" id="KW-0064">Aspartyl protease</keyword>
<dbReference type="Gene3D" id="3.30.420.10">
    <property type="entry name" value="Ribonuclease H-like superfamily/Ribonuclease H"/>
    <property type="match status" value="1"/>
</dbReference>
<dbReference type="GO" id="GO:0006508">
    <property type="term" value="P:proteolysis"/>
    <property type="evidence" value="ECO:0007669"/>
    <property type="project" value="UniProtKB-KW"/>
</dbReference>
<feature type="domain" description="CCHC-type" evidence="7">
    <location>
        <begin position="155"/>
        <end position="171"/>
    </location>
</feature>
<dbReference type="Pfam" id="PF14223">
    <property type="entry name" value="Retrotran_gag_2"/>
    <property type="match status" value="1"/>
</dbReference>
<evidence type="ECO:0000259" key="7">
    <source>
        <dbReference type="PROSITE" id="PS50158"/>
    </source>
</evidence>
<dbReference type="InterPro" id="IPR013103">
    <property type="entry name" value="RVT_2"/>
</dbReference>
<dbReference type="Pfam" id="PF00665">
    <property type="entry name" value="rve"/>
    <property type="match status" value="1"/>
</dbReference>
<evidence type="ECO:0000313" key="9">
    <source>
        <dbReference type="EMBL" id="RVX16279.1"/>
    </source>
</evidence>
<dbReference type="InterPro" id="IPR012337">
    <property type="entry name" value="RNaseH-like_sf"/>
</dbReference>
<evidence type="ECO:0000256" key="5">
    <source>
        <dbReference type="PROSITE-ProRule" id="PRU00047"/>
    </source>
</evidence>
<feature type="region of interest" description="Disordered" evidence="6">
    <location>
        <begin position="118"/>
        <end position="153"/>
    </location>
</feature>
<dbReference type="SUPFAM" id="SSF53098">
    <property type="entry name" value="Ribonuclease H-like"/>
    <property type="match status" value="1"/>
</dbReference>
<gene>
    <name evidence="9" type="primary">POLX_2250</name>
    <name evidence="9" type="ORF">CK203_014354</name>
</gene>
<dbReference type="EMBL" id="QGNW01000016">
    <property type="protein sequence ID" value="RVX16279.1"/>
    <property type="molecule type" value="Genomic_DNA"/>
</dbReference>
<dbReference type="Pfam" id="PF07727">
    <property type="entry name" value="RVT_2"/>
    <property type="match status" value="1"/>
</dbReference>
<dbReference type="GO" id="GO:0004190">
    <property type="term" value="F:aspartic-type endopeptidase activity"/>
    <property type="evidence" value="ECO:0007669"/>
    <property type="project" value="UniProtKB-KW"/>
</dbReference>